<dbReference type="SUPFAM" id="SSF49562">
    <property type="entry name" value="C2 domain (Calcium/lipid-binding domain, CaLB)"/>
    <property type="match status" value="1"/>
</dbReference>
<feature type="compositionally biased region" description="Basic and acidic residues" evidence="1">
    <location>
        <begin position="231"/>
        <end position="241"/>
    </location>
</feature>
<feature type="region of interest" description="Disordered" evidence="1">
    <location>
        <begin position="364"/>
        <end position="409"/>
    </location>
</feature>
<dbReference type="Gene3D" id="2.60.40.150">
    <property type="entry name" value="C2 domain"/>
    <property type="match status" value="1"/>
</dbReference>
<dbReference type="PANTHER" id="PTHR32246">
    <property type="entry name" value="INGRESSION PROTEIN FIC1"/>
    <property type="match status" value="1"/>
</dbReference>
<dbReference type="InParanoid" id="A0A7N2L6P6"/>
<reference evidence="3" key="2">
    <citation type="submission" date="2021-01" db="UniProtKB">
        <authorList>
            <consortium name="EnsemblPlants"/>
        </authorList>
    </citation>
    <scope>IDENTIFICATION</scope>
</reference>
<dbReference type="PROSITE" id="PS50004">
    <property type="entry name" value="C2"/>
    <property type="match status" value="1"/>
</dbReference>
<evidence type="ECO:0000259" key="2">
    <source>
        <dbReference type="PROSITE" id="PS50004"/>
    </source>
</evidence>
<dbReference type="InterPro" id="IPR035892">
    <property type="entry name" value="C2_domain_sf"/>
</dbReference>
<dbReference type="GeneID" id="115978740"/>
<proteinExistence type="predicted"/>
<feature type="region of interest" description="Disordered" evidence="1">
    <location>
        <begin position="40"/>
        <end position="59"/>
    </location>
</feature>
<feature type="domain" description="C2" evidence="2">
    <location>
        <begin position="1"/>
        <end position="118"/>
    </location>
</feature>
<reference evidence="3 4" key="1">
    <citation type="journal article" date="2016" name="G3 (Bethesda)">
        <title>First Draft Assembly and Annotation of the Genome of a California Endemic Oak Quercus lobata Nee (Fagaceae).</title>
        <authorList>
            <person name="Sork V.L."/>
            <person name="Fitz-Gibbon S.T."/>
            <person name="Puiu D."/>
            <person name="Crepeau M."/>
            <person name="Gugger P.F."/>
            <person name="Sherman R."/>
            <person name="Stevens K."/>
            <person name="Langley C.H."/>
            <person name="Pellegrini M."/>
            <person name="Salzberg S.L."/>
        </authorList>
    </citation>
    <scope>NUCLEOTIDE SEQUENCE [LARGE SCALE GENOMIC DNA]</scope>
    <source>
        <strain evidence="3 4">cv. SW786</strain>
    </source>
</reference>
<feature type="compositionally biased region" description="Acidic residues" evidence="1">
    <location>
        <begin position="392"/>
        <end position="409"/>
    </location>
</feature>
<dbReference type="Proteomes" id="UP000594261">
    <property type="component" value="Chromosome 3"/>
</dbReference>
<evidence type="ECO:0000313" key="3">
    <source>
        <dbReference type="EnsemblPlants" id="QL03p021556:mrna:CDS:1"/>
    </source>
</evidence>
<feature type="region of interest" description="Disordered" evidence="1">
    <location>
        <begin position="227"/>
        <end position="249"/>
    </location>
</feature>
<dbReference type="CDD" id="cd04051">
    <property type="entry name" value="C2_SRC2_like"/>
    <property type="match status" value="1"/>
</dbReference>
<name>A0A7N2L6P6_QUELO</name>
<dbReference type="Pfam" id="PF00168">
    <property type="entry name" value="C2"/>
    <property type="match status" value="1"/>
</dbReference>
<dbReference type="AlphaFoldDB" id="A0A7N2L6P6"/>
<dbReference type="RefSeq" id="XP_030956457.1">
    <property type="nucleotide sequence ID" value="XM_031100597.1"/>
</dbReference>
<dbReference type="GO" id="GO:0006952">
    <property type="term" value="P:defense response"/>
    <property type="evidence" value="ECO:0007669"/>
    <property type="project" value="InterPro"/>
</dbReference>
<evidence type="ECO:0000313" key="4">
    <source>
        <dbReference type="Proteomes" id="UP000594261"/>
    </source>
</evidence>
<organism evidence="3 4">
    <name type="scientific">Quercus lobata</name>
    <name type="common">Valley oak</name>
    <dbReference type="NCBI Taxonomy" id="97700"/>
    <lineage>
        <taxon>Eukaryota</taxon>
        <taxon>Viridiplantae</taxon>
        <taxon>Streptophyta</taxon>
        <taxon>Embryophyta</taxon>
        <taxon>Tracheophyta</taxon>
        <taxon>Spermatophyta</taxon>
        <taxon>Magnoliopsida</taxon>
        <taxon>eudicotyledons</taxon>
        <taxon>Gunneridae</taxon>
        <taxon>Pentapetalae</taxon>
        <taxon>rosids</taxon>
        <taxon>fabids</taxon>
        <taxon>Fagales</taxon>
        <taxon>Fagaceae</taxon>
        <taxon>Quercus</taxon>
    </lineage>
</organism>
<dbReference type="SMART" id="SM00239">
    <property type="entry name" value="C2"/>
    <property type="match status" value="1"/>
</dbReference>
<dbReference type="OrthoDB" id="1660853at2759"/>
<dbReference type="PANTHER" id="PTHR32246:SF173">
    <property type="entry name" value="C2 DOMAIN-CONTAINING PROTEIN"/>
    <property type="match status" value="1"/>
</dbReference>
<sequence length="409" mass="42487">MDCRVLQLVIQSAHGLRNVNRVTTMKPYALVSIRDNHNNLYSSEEKTPEDTEGGSNPTWNSSVTFNLDITKAKESNLELVVKLISLRTDHWFRDKEIGEVRVLITKLLEGFGGEAKAVAVVAEKQMSASVMTTDEKPEGTLVFSYKFESVTTVQKPALQRQINSPTAPQSVEQDTEQPAGWMDSLISDTVKGIVGTALNNIGLTSVVASDAAAAPPPPAIQTHVAAAVDQRGADDPSKDNNEGTAGTELNTTGLTSVVASDAAAPPPPVIQTQVAAAVDQCGADDPSENNNEGIAGTALSTTGLTSVVASDAATAPPSLAIQTQVAAAVDQCGADDPSGDNNEGIAGTALNTTGLTSVVASDAAAPPPSAIQTHVAAAADQCGADDPSADNNYEDEDDGYDDEDCEDEE</sequence>
<gene>
    <name evidence="3" type="primary">LOC115978740</name>
</gene>
<dbReference type="InterPro" id="IPR044750">
    <property type="entry name" value="C2_SRC2/BAP"/>
</dbReference>
<keyword evidence="4" id="KW-1185">Reference proteome</keyword>
<dbReference type="EMBL" id="LRBV02000003">
    <property type="status" value="NOT_ANNOTATED_CDS"/>
    <property type="molecule type" value="Genomic_DNA"/>
</dbReference>
<accession>A0A7N2L6P6</accession>
<dbReference type="KEGG" id="qlo:115978740"/>
<dbReference type="Gramene" id="QL03p021556:mrna">
    <property type="protein sequence ID" value="QL03p021556:mrna:CDS:1"/>
    <property type="gene ID" value="QL03p021556"/>
</dbReference>
<dbReference type="InterPro" id="IPR000008">
    <property type="entry name" value="C2_dom"/>
</dbReference>
<protein>
    <recommendedName>
        <fullName evidence="2">C2 domain-containing protein</fullName>
    </recommendedName>
</protein>
<dbReference type="EnsemblPlants" id="QL03p021556:mrna">
    <property type="protein sequence ID" value="QL03p021556:mrna:CDS:1"/>
    <property type="gene ID" value="QL03p021556"/>
</dbReference>
<evidence type="ECO:0000256" key="1">
    <source>
        <dbReference type="SAM" id="MobiDB-lite"/>
    </source>
</evidence>